<evidence type="ECO:0000313" key="2">
    <source>
        <dbReference type="Proteomes" id="UP000203826"/>
    </source>
</evidence>
<keyword evidence="2" id="KW-1185">Reference proteome</keyword>
<gene>
    <name evidence="1" type="ORF">ceV_331</name>
</gene>
<organism evidence="1 2">
    <name type="scientific">Chrysochromulina ericina virus CeV-01B</name>
    <dbReference type="NCBI Taxonomy" id="3070830"/>
    <lineage>
        <taxon>Viruses</taxon>
        <taxon>Varidnaviria</taxon>
        <taxon>Bamfordvirae</taxon>
        <taxon>Nucleocytoviricota</taxon>
        <taxon>Megaviricetes</taxon>
        <taxon>Imitervirales</taxon>
        <taxon>Mesomimiviridae</taxon>
        <taxon>Tethysvirus</taxon>
        <taxon>Tethysvirus raunefjordenense</taxon>
    </lineage>
</organism>
<protein>
    <submittedName>
        <fullName evidence="1">Uncharacterized protein</fullName>
    </submittedName>
</protein>
<dbReference type="EMBL" id="KT820662">
    <property type="protein sequence ID" value="ALH23237.1"/>
    <property type="molecule type" value="Genomic_DNA"/>
</dbReference>
<accession>A0A0N9R3Y5</accession>
<name>A0A0N9R3Y5_9VIRU</name>
<reference evidence="1 2" key="1">
    <citation type="journal article" date="2015" name="Genome Announc.">
        <title>The 474-Kilobase-Pair Complete Genome Sequence of CeV-01B, a Virus Infecting Haptolina (Chrysochromulina) ericina (Prymnesiophyceae).</title>
        <authorList>
            <person name="Gallot-Lavallee L."/>
            <person name="Pagarete A."/>
            <person name="Legendre M."/>
            <person name="Santini S."/>
            <person name="Sandaa R.A."/>
            <person name="Himmelbauer H."/>
            <person name="Ogata H."/>
            <person name="Bratbak G."/>
            <person name="Claverie J.M."/>
        </authorList>
    </citation>
    <scope>NUCLEOTIDE SEQUENCE [LARGE SCALE GENOMIC DNA]</scope>
    <source>
        <strain evidence="1">CeV-01B</strain>
    </source>
</reference>
<sequence length="89" mass="10172">MTSNMDYRLLLIKNADTIIANNQNIAIGNCSNIISISENKPLVQNPYLIQDVTDNYLPFENSDLKDNYLNKYVYAASKFTPIINLNNRN</sequence>
<proteinExistence type="predicted"/>
<dbReference type="KEGG" id="vg:26049198"/>
<evidence type="ECO:0000313" key="1">
    <source>
        <dbReference type="EMBL" id="ALH23237.1"/>
    </source>
</evidence>
<dbReference type="Proteomes" id="UP000203826">
    <property type="component" value="Segment"/>
</dbReference>